<feature type="compositionally biased region" description="Basic and acidic residues" evidence="1">
    <location>
        <begin position="140"/>
        <end position="152"/>
    </location>
</feature>
<feature type="region of interest" description="Disordered" evidence="1">
    <location>
        <begin position="103"/>
        <end position="176"/>
    </location>
</feature>
<evidence type="ECO:0000313" key="2">
    <source>
        <dbReference type="EMBL" id="SEB87973.1"/>
    </source>
</evidence>
<name>A0A1H4MYD3_9HYPH</name>
<evidence type="ECO:0000313" key="3">
    <source>
        <dbReference type="Proteomes" id="UP000199064"/>
    </source>
</evidence>
<dbReference type="AlphaFoldDB" id="A0A1H4MYD3"/>
<dbReference type="Proteomes" id="UP000199064">
    <property type="component" value="Unassembled WGS sequence"/>
</dbReference>
<reference evidence="3" key="1">
    <citation type="submission" date="2016-10" db="EMBL/GenBank/DDBJ databases">
        <authorList>
            <person name="Varghese N."/>
            <person name="Submissions S."/>
        </authorList>
    </citation>
    <scope>NUCLEOTIDE SEQUENCE [LARGE SCALE GENOMIC DNA]</scope>
    <source>
        <strain evidence="3">ES.061</strain>
    </source>
</reference>
<organism evidence="2 3">
    <name type="scientific">Nitratireductor aquibiodomus</name>
    <dbReference type="NCBI Taxonomy" id="204799"/>
    <lineage>
        <taxon>Bacteria</taxon>
        <taxon>Pseudomonadati</taxon>
        <taxon>Pseudomonadota</taxon>
        <taxon>Alphaproteobacteria</taxon>
        <taxon>Hyphomicrobiales</taxon>
        <taxon>Phyllobacteriaceae</taxon>
        <taxon>Nitratireductor</taxon>
    </lineage>
</organism>
<gene>
    <name evidence="2" type="ORF">SAMN05216452_3528</name>
</gene>
<dbReference type="RefSeq" id="WP_007006844.1">
    <property type="nucleotide sequence ID" value="NZ_FNSL01000001.1"/>
</dbReference>
<dbReference type="EMBL" id="FNSL01000001">
    <property type="protein sequence ID" value="SEB87973.1"/>
    <property type="molecule type" value="Genomic_DNA"/>
</dbReference>
<evidence type="ECO:0000256" key="1">
    <source>
        <dbReference type="SAM" id="MobiDB-lite"/>
    </source>
</evidence>
<feature type="compositionally biased region" description="Low complexity" evidence="1">
    <location>
        <begin position="129"/>
        <end position="139"/>
    </location>
</feature>
<protein>
    <submittedName>
        <fullName evidence="2">Uncharacterized protein</fullName>
    </submittedName>
</protein>
<keyword evidence="3" id="KW-1185">Reference proteome</keyword>
<accession>A0A1H4MYD3</accession>
<proteinExistence type="predicted"/>
<sequence>MQSWPVKPLLVTTLLFAAGGVRASSLLELANEASPQPQSTVVLRQIERKSPPRTAPSQPLLSYPAPSLREAPSAELLRLSPSMIGIGTPLPVLHPEAGEITSAIPRGQHRMPQVIRGGETGTVPPRQVSAPQPSQPKAAAPKERRPQARPEPEPENTAAVKPPAPPPVGEPVGHPE</sequence>